<dbReference type="RefSeq" id="WP_055733466.1">
    <property type="nucleotide sequence ID" value="NZ_BMDY01000023.1"/>
</dbReference>
<evidence type="ECO:0000313" key="12">
    <source>
        <dbReference type="Proteomes" id="UP000651977"/>
    </source>
</evidence>
<keyword evidence="4 7" id="KW-0812">Transmembrane</keyword>
<keyword evidence="6 7" id="KW-0472">Membrane</keyword>
<dbReference type="InterPro" id="IPR023408">
    <property type="entry name" value="MscS_beta-dom_sf"/>
</dbReference>
<dbReference type="Gene3D" id="3.30.70.100">
    <property type="match status" value="1"/>
</dbReference>
<comment type="similarity">
    <text evidence="2 7">Belongs to the MscS (TC 1.A.23) family.</text>
</comment>
<dbReference type="SUPFAM" id="SSF50182">
    <property type="entry name" value="Sm-like ribonucleoproteins"/>
    <property type="match status" value="1"/>
</dbReference>
<keyword evidence="7" id="KW-0407">Ion channel</keyword>
<comment type="caution">
    <text evidence="11">The sequence shown here is derived from an EMBL/GenBank/DDBJ whole genome shotgun (WGS) entry which is preliminary data.</text>
</comment>
<dbReference type="InterPro" id="IPR049278">
    <property type="entry name" value="MS_channel_C"/>
</dbReference>
<dbReference type="Pfam" id="PF21082">
    <property type="entry name" value="MS_channel_3rd"/>
    <property type="match status" value="1"/>
</dbReference>
<keyword evidence="8" id="KW-0732">Signal</keyword>
<dbReference type="PANTHER" id="PTHR30221:SF1">
    <property type="entry name" value="SMALL-CONDUCTANCE MECHANOSENSITIVE CHANNEL"/>
    <property type="match status" value="1"/>
</dbReference>
<evidence type="ECO:0000256" key="3">
    <source>
        <dbReference type="ARBA" id="ARBA00022475"/>
    </source>
</evidence>
<evidence type="ECO:0000256" key="2">
    <source>
        <dbReference type="ARBA" id="ARBA00008017"/>
    </source>
</evidence>
<dbReference type="Gene3D" id="1.10.287.1260">
    <property type="match status" value="1"/>
</dbReference>
<evidence type="ECO:0000256" key="4">
    <source>
        <dbReference type="ARBA" id="ARBA00022692"/>
    </source>
</evidence>
<keyword evidence="3" id="KW-1003">Cell membrane</keyword>
<dbReference type="Gene3D" id="2.30.30.60">
    <property type="match status" value="1"/>
</dbReference>
<feature type="transmembrane region" description="Helical" evidence="7">
    <location>
        <begin position="302"/>
        <end position="320"/>
    </location>
</feature>
<accession>A0ABQ1I6T7</accession>
<feature type="domain" description="Mechanosensitive ion channel MscS C-terminal" evidence="10">
    <location>
        <begin position="464"/>
        <end position="546"/>
    </location>
</feature>
<dbReference type="InterPro" id="IPR045275">
    <property type="entry name" value="MscS_archaea/bacteria_type"/>
</dbReference>
<evidence type="ECO:0000256" key="7">
    <source>
        <dbReference type="RuleBase" id="RU369025"/>
    </source>
</evidence>
<organism evidence="11 12">
    <name type="scientific">Agarivorans gilvus</name>
    <dbReference type="NCBI Taxonomy" id="680279"/>
    <lineage>
        <taxon>Bacteria</taxon>
        <taxon>Pseudomonadati</taxon>
        <taxon>Pseudomonadota</taxon>
        <taxon>Gammaproteobacteria</taxon>
        <taxon>Alteromonadales</taxon>
        <taxon>Alteromonadaceae</taxon>
        <taxon>Agarivorans</taxon>
    </lineage>
</organism>
<feature type="transmembrane region" description="Helical" evidence="7">
    <location>
        <begin position="370"/>
        <end position="388"/>
    </location>
</feature>
<reference evidence="12" key="1">
    <citation type="journal article" date="2019" name="Int. J. Syst. Evol. Microbiol.">
        <title>The Global Catalogue of Microorganisms (GCM) 10K type strain sequencing project: providing services to taxonomists for standard genome sequencing and annotation.</title>
        <authorList>
            <consortium name="The Broad Institute Genomics Platform"/>
            <consortium name="The Broad Institute Genome Sequencing Center for Infectious Disease"/>
            <person name="Wu L."/>
            <person name="Ma J."/>
        </authorList>
    </citation>
    <scope>NUCLEOTIDE SEQUENCE [LARGE SCALE GENOMIC DNA]</scope>
    <source>
        <strain evidence="12">CGMCC 1.10131</strain>
    </source>
</reference>
<dbReference type="EMBL" id="BMDY01000023">
    <property type="protein sequence ID" value="GGB16900.1"/>
    <property type="molecule type" value="Genomic_DNA"/>
</dbReference>
<dbReference type="SUPFAM" id="SSF82689">
    <property type="entry name" value="Mechanosensitive channel protein MscS (YggB), C-terminal domain"/>
    <property type="match status" value="1"/>
</dbReference>
<evidence type="ECO:0000256" key="6">
    <source>
        <dbReference type="ARBA" id="ARBA00023136"/>
    </source>
</evidence>
<feature type="signal peptide" evidence="8">
    <location>
        <begin position="1"/>
        <end position="26"/>
    </location>
</feature>
<comment type="subcellular location">
    <subcellularLocation>
        <location evidence="7">Cell inner membrane</location>
        <topology evidence="7">Multi-pass membrane protein</topology>
    </subcellularLocation>
    <subcellularLocation>
        <location evidence="1">Cell membrane</location>
        <topology evidence="1">Multi-pass membrane protein</topology>
    </subcellularLocation>
</comment>
<dbReference type="Pfam" id="PF00924">
    <property type="entry name" value="MS_channel_2nd"/>
    <property type="match status" value="1"/>
</dbReference>
<comment type="subunit">
    <text evidence="7">Homoheptamer.</text>
</comment>
<dbReference type="Proteomes" id="UP000651977">
    <property type="component" value="Unassembled WGS sequence"/>
</dbReference>
<keyword evidence="12" id="KW-1185">Reference proteome</keyword>
<feature type="transmembrane region" description="Helical" evidence="7">
    <location>
        <begin position="341"/>
        <end position="364"/>
    </location>
</feature>
<dbReference type="InterPro" id="IPR010920">
    <property type="entry name" value="LSM_dom_sf"/>
</dbReference>
<feature type="domain" description="Mechanosensitive ion channel MscS" evidence="9">
    <location>
        <begin position="390"/>
        <end position="457"/>
    </location>
</feature>
<dbReference type="PANTHER" id="PTHR30221">
    <property type="entry name" value="SMALL-CONDUCTANCE MECHANOSENSITIVE CHANNEL"/>
    <property type="match status" value="1"/>
</dbReference>
<protein>
    <recommendedName>
        <fullName evidence="7">Small-conductance mechanosensitive channel</fullName>
    </recommendedName>
</protein>
<keyword evidence="7" id="KW-0813">Transport</keyword>
<sequence>MLKGLKLAINTLLLAVLVLLPSLATADTATNVNAASADQGQLLLEKYQRQQARIEKIQASLDELPSVEQQAISHRLLERHLHAFETIDQLAHYLIEQQAKGIEQQAMLSQIEQIINKNTQALSQALDKRQQQFNKQYAEQEQDSIKAFQLYTEHLANVDLIYSALVQQVINQQALGFAVEEDKQQLLDRLYARAEVFSGMVGLVGKKREELARLIKISQDDQSLKDQLATITEQLGVAGESFKLTVNLLSQLGFDAAFYQQTLLKLGGQITTDVLDVDVLSGIIQRWISRMSEYFIDNGGEWIFKLVLLVGIYYVFRSLSRLVRKVMTKSLDSSKLNLSSLMKEMIISSVARVVIIIGLLVALAQLGISLAPILAGLGVAGFIIGFALQDTLGNFAAGMMILVYRPYDVGDIVEVAGGVFGKVKSMNLVSTTILTFDNQTLVIPNSKIWGDVIKNVTAQRIRRVDLVFGVSYTDDIEKTEAVLQELLDKHPKVLSKPESIVKLHVLNESSVDFIVRPWVKTDDYWDVYWDITREVKMRFDKDGISIPFPQRDVHFYPATAEASQMAK</sequence>
<evidence type="ECO:0000259" key="10">
    <source>
        <dbReference type="Pfam" id="PF21082"/>
    </source>
</evidence>
<dbReference type="InterPro" id="IPR006685">
    <property type="entry name" value="MscS_channel_2nd"/>
</dbReference>
<evidence type="ECO:0000313" key="11">
    <source>
        <dbReference type="EMBL" id="GGB16900.1"/>
    </source>
</evidence>
<proteinExistence type="inferred from homology"/>
<evidence type="ECO:0000256" key="8">
    <source>
        <dbReference type="SAM" id="SignalP"/>
    </source>
</evidence>
<evidence type="ECO:0000256" key="5">
    <source>
        <dbReference type="ARBA" id="ARBA00022989"/>
    </source>
</evidence>
<keyword evidence="7" id="KW-0406">Ion transport</keyword>
<keyword evidence="5 7" id="KW-1133">Transmembrane helix</keyword>
<evidence type="ECO:0000256" key="1">
    <source>
        <dbReference type="ARBA" id="ARBA00004651"/>
    </source>
</evidence>
<evidence type="ECO:0000259" key="9">
    <source>
        <dbReference type="Pfam" id="PF00924"/>
    </source>
</evidence>
<keyword evidence="7" id="KW-0997">Cell inner membrane</keyword>
<dbReference type="SUPFAM" id="SSF82861">
    <property type="entry name" value="Mechanosensitive channel protein MscS (YggB), transmembrane region"/>
    <property type="match status" value="1"/>
</dbReference>
<comment type="function">
    <text evidence="7">Mechanosensitive channel that participates in the regulation of osmotic pressure changes within the cell, opening in response to stretch forces in the membrane lipid bilayer, without the need for other proteins. Contributes to normal resistance to hypoosmotic shock. Forms an ion channel of 1.0 nanosiemens conductance with a slight preference for anions.</text>
</comment>
<gene>
    <name evidence="11" type="ORF">GCM10007414_32950</name>
</gene>
<name>A0ABQ1I6T7_9ALTE</name>
<dbReference type="InterPro" id="IPR011066">
    <property type="entry name" value="MscS_channel_C_sf"/>
</dbReference>
<dbReference type="InterPro" id="IPR011014">
    <property type="entry name" value="MscS_channel_TM-2"/>
</dbReference>
<feature type="chain" id="PRO_5045710137" description="Small-conductance mechanosensitive channel" evidence="8">
    <location>
        <begin position="27"/>
        <end position="567"/>
    </location>
</feature>
<comment type="caution">
    <text evidence="7">Lacks conserved residue(s) required for the propagation of feature annotation.</text>
</comment>